<reference evidence="2" key="2">
    <citation type="journal article" date="2021" name="PeerJ">
        <title>Extensive microbial diversity within the chicken gut microbiome revealed by metagenomics and culture.</title>
        <authorList>
            <person name="Gilroy R."/>
            <person name="Ravi A."/>
            <person name="Getino M."/>
            <person name="Pursley I."/>
            <person name="Horton D.L."/>
            <person name="Alikhan N.F."/>
            <person name="Baker D."/>
            <person name="Gharbi K."/>
            <person name="Hall N."/>
            <person name="Watson M."/>
            <person name="Adriaenssens E.M."/>
            <person name="Foster-Nyarko E."/>
            <person name="Jarju S."/>
            <person name="Secka A."/>
            <person name="Antonio M."/>
            <person name="Oren A."/>
            <person name="Chaudhuri R.R."/>
            <person name="La Ragione R."/>
            <person name="Hildebrand F."/>
            <person name="Pallen M.J."/>
        </authorList>
    </citation>
    <scope>NUCLEOTIDE SEQUENCE</scope>
    <source>
        <strain evidence="2">CHK121-14286</strain>
    </source>
</reference>
<comment type="caution">
    <text evidence="2">The sequence shown here is derived from an EMBL/GenBank/DDBJ whole genome shotgun (WGS) entry which is preliminary data.</text>
</comment>
<dbReference type="InterPro" id="IPR009242">
    <property type="entry name" value="DUF896"/>
</dbReference>
<dbReference type="PANTHER" id="PTHR37300:SF1">
    <property type="entry name" value="UPF0291 PROTEIN YNZC"/>
    <property type="match status" value="1"/>
</dbReference>
<dbReference type="PANTHER" id="PTHR37300">
    <property type="entry name" value="UPF0291 PROTEIN CBO2609/CLC_2481"/>
    <property type="match status" value="1"/>
</dbReference>
<dbReference type="Proteomes" id="UP000824200">
    <property type="component" value="Unassembled WGS sequence"/>
</dbReference>
<accession>A0A9D1E2P8</accession>
<keyword evidence="1" id="KW-0963">Cytoplasm</keyword>
<dbReference type="HAMAP" id="MF_01103">
    <property type="entry name" value="UPF0291"/>
    <property type="match status" value="1"/>
</dbReference>
<name>A0A9D1E2P8_9BACT</name>
<evidence type="ECO:0000313" key="2">
    <source>
        <dbReference type="EMBL" id="HIR65413.1"/>
    </source>
</evidence>
<dbReference type="SUPFAM" id="SSF158221">
    <property type="entry name" value="YnzC-like"/>
    <property type="match status" value="1"/>
</dbReference>
<dbReference type="Gene3D" id="1.10.287.540">
    <property type="entry name" value="Helix hairpin bin"/>
    <property type="match status" value="1"/>
</dbReference>
<proteinExistence type="inferred from homology"/>
<protein>
    <submittedName>
        <fullName evidence="2">DUF896 domain-containing protein</fullName>
    </submittedName>
</protein>
<organism evidence="2 3">
    <name type="scientific">Candidatus Fimimonas gallinarum</name>
    <dbReference type="NCBI Taxonomy" id="2840821"/>
    <lineage>
        <taxon>Bacteria</taxon>
        <taxon>Pseudomonadati</taxon>
        <taxon>Myxococcota</taxon>
        <taxon>Myxococcia</taxon>
        <taxon>Myxococcales</taxon>
        <taxon>Cystobacterineae</taxon>
        <taxon>Myxococcaceae</taxon>
        <taxon>Myxococcaceae incertae sedis</taxon>
        <taxon>Candidatus Fimimonas</taxon>
    </lineage>
</organism>
<reference evidence="2" key="1">
    <citation type="submission" date="2020-10" db="EMBL/GenBank/DDBJ databases">
        <authorList>
            <person name="Gilroy R."/>
        </authorList>
    </citation>
    <scope>NUCLEOTIDE SEQUENCE</scope>
    <source>
        <strain evidence="2">CHK121-14286</strain>
    </source>
</reference>
<gene>
    <name evidence="2" type="ORF">IAC95_00770</name>
</gene>
<dbReference type="Pfam" id="PF05979">
    <property type="entry name" value="DUF896"/>
    <property type="match status" value="1"/>
</dbReference>
<evidence type="ECO:0000313" key="3">
    <source>
        <dbReference type="Proteomes" id="UP000824200"/>
    </source>
</evidence>
<evidence type="ECO:0000256" key="1">
    <source>
        <dbReference type="ARBA" id="ARBA00022490"/>
    </source>
</evidence>
<dbReference type="AlphaFoldDB" id="A0A9D1E2P8"/>
<sequence length="66" mass="7808">MLQEKIERINFLAKKAKTEGLTEEEKAEQAQLRGEYIAEWREGVIQTLENTYVVDENGKRKLRKKQ</sequence>
<dbReference type="EMBL" id="DVHL01000009">
    <property type="protein sequence ID" value="HIR65413.1"/>
    <property type="molecule type" value="Genomic_DNA"/>
</dbReference>